<keyword evidence="5" id="KW-1185">Reference proteome</keyword>
<organism evidence="4 5">
    <name type="scientific">Sandaracinus amylolyticus</name>
    <dbReference type="NCBI Taxonomy" id="927083"/>
    <lineage>
        <taxon>Bacteria</taxon>
        <taxon>Pseudomonadati</taxon>
        <taxon>Myxococcota</taxon>
        <taxon>Polyangia</taxon>
        <taxon>Polyangiales</taxon>
        <taxon>Sandaracinaceae</taxon>
        <taxon>Sandaracinus</taxon>
    </lineage>
</organism>
<dbReference type="STRING" id="927083.DB32_003262"/>
<gene>
    <name evidence="4" type="ORF">DB32_003262</name>
</gene>
<reference evidence="4 5" key="1">
    <citation type="submission" date="2015-03" db="EMBL/GenBank/DDBJ databases">
        <title>Genome assembly of Sandaracinus amylolyticus DSM 53668.</title>
        <authorList>
            <person name="Sharma G."/>
            <person name="Subramanian S."/>
        </authorList>
    </citation>
    <scope>NUCLEOTIDE SEQUENCE [LARGE SCALE GENOMIC DNA]</scope>
    <source>
        <strain evidence="4 5">DSM 53668</strain>
    </source>
</reference>
<dbReference type="KEGG" id="samy:DB32_003262"/>
<dbReference type="PANTHER" id="PTHR10579">
    <property type="entry name" value="CALCIUM-ACTIVATED CHLORIDE CHANNEL REGULATOR"/>
    <property type="match status" value="1"/>
</dbReference>
<dbReference type="AlphaFoldDB" id="A0A0F6YJH9"/>
<feature type="chain" id="PRO_5002512870" description="VWFA domain-containing protein" evidence="2">
    <location>
        <begin position="24"/>
        <end position="460"/>
    </location>
</feature>
<name>A0A0F6YJH9_9BACT</name>
<evidence type="ECO:0000256" key="1">
    <source>
        <dbReference type="SAM" id="MobiDB-lite"/>
    </source>
</evidence>
<dbReference type="Gene3D" id="3.40.50.410">
    <property type="entry name" value="von Willebrand factor, type A domain"/>
    <property type="match status" value="1"/>
</dbReference>
<dbReference type="EMBL" id="CP011125">
    <property type="protein sequence ID" value="AKF06113.1"/>
    <property type="molecule type" value="Genomic_DNA"/>
</dbReference>
<feature type="signal peptide" evidence="2">
    <location>
        <begin position="1"/>
        <end position="23"/>
    </location>
</feature>
<proteinExistence type="predicted"/>
<evidence type="ECO:0000313" key="5">
    <source>
        <dbReference type="Proteomes" id="UP000034883"/>
    </source>
</evidence>
<keyword evidence="2" id="KW-0732">Signal</keyword>
<dbReference type="PANTHER" id="PTHR10579:SF43">
    <property type="entry name" value="ZINC FINGER (C3HC4-TYPE RING FINGER) FAMILY PROTEIN"/>
    <property type="match status" value="1"/>
</dbReference>
<feature type="domain" description="VWFA" evidence="3">
    <location>
        <begin position="72"/>
        <end position="242"/>
    </location>
</feature>
<evidence type="ECO:0000313" key="4">
    <source>
        <dbReference type="EMBL" id="AKF06113.1"/>
    </source>
</evidence>
<evidence type="ECO:0000256" key="2">
    <source>
        <dbReference type="SAM" id="SignalP"/>
    </source>
</evidence>
<dbReference type="InterPro" id="IPR051266">
    <property type="entry name" value="CLCR"/>
</dbReference>
<dbReference type="PROSITE" id="PS51257">
    <property type="entry name" value="PROKAR_LIPOPROTEIN"/>
    <property type="match status" value="1"/>
</dbReference>
<dbReference type="Pfam" id="PF00092">
    <property type="entry name" value="VWA"/>
    <property type="match status" value="1"/>
</dbReference>
<sequence>MTTRTLGSLFVACALIACGGAQHGGDREDPEAIVLEGALGNTFVPAAQSSEIVARLRVGTVTPEGLHRPPINLALVVDTSGSMEGRPIDDARAATAALLDAMHDGDRLAVVAFHSSTEIVLPSTQIDRGRIEELREQVSALRATGTTDLGGGMRAGLEEVMRHYDPQGINRVVLLSDGVPNDPTTIEPLAQAAGERGIAITALGLGTEYDETLLAAIAQRSGGRFHFVEESSAVARVFQDEVLRMRHVLARNLSIEIRPGPGVRVESVVGQPQVGMDGSVRVALGDVAEGETRDVIVRLRAEGRRTGAMVELMDAVLTFDDAVAEAGRLERRLFLGARATADEADLARGRDESVERDAARMMAAAVTVEAIRLARGGELDEARVILAQAALRAEAEAQSSGDASLAEQAQGMRSVEMYLPSVAATAPSAAPPPPEAASDEAPRAIRAEHERAVRVLQGPL</sequence>
<accession>A0A0F6YJH9</accession>
<evidence type="ECO:0000259" key="3">
    <source>
        <dbReference type="PROSITE" id="PS50234"/>
    </source>
</evidence>
<dbReference type="InterPro" id="IPR036465">
    <property type="entry name" value="vWFA_dom_sf"/>
</dbReference>
<dbReference type="Proteomes" id="UP000034883">
    <property type="component" value="Chromosome"/>
</dbReference>
<dbReference type="OrthoDB" id="9781333at2"/>
<dbReference type="RefSeq" id="WP_053233320.1">
    <property type="nucleotide sequence ID" value="NZ_CP011125.1"/>
</dbReference>
<dbReference type="SMART" id="SM00327">
    <property type="entry name" value="VWA"/>
    <property type="match status" value="1"/>
</dbReference>
<dbReference type="PROSITE" id="PS50234">
    <property type="entry name" value="VWFA"/>
    <property type="match status" value="1"/>
</dbReference>
<dbReference type="SUPFAM" id="SSF53300">
    <property type="entry name" value="vWA-like"/>
    <property type="match status" value="1"/>
</dbReference>
<protein>
    <recommendedName>
        <fullName evidence="3">VWFA domain-containing protein</fullName>
    </recommendedName>
</protein>
<dbReference type="InterPro" id="IPR002035">
    <property type="entry name" value="VWF_A"/>
</dbReference>
<feature type="region of interest" description="Disordered" evidence="1">
    <location>
        <begin position="423"/>
        <end position="447"/>
    </location>
</feature>